<dbReference type="GO" id="GO:0005634">
    <property type="term" value="C:nucleus"/>
    <property type="evidence" value="ECO:0007669"/>
    <property type="project" value="UniProtKB-SubCell"/>
</dbReference>
<dbReference type="FunFam" id="3.30.160.60:FF:001049">
    <property type="entry name" value="zinc finger protein 319"/>
    <property type="match status" value="1"/>
</dbReference>
<dbReference type="SMART" id="SM00349">
    <property type="entry name" value="KRAB"/>
    <property type="match status" value="2"/>
</dbReference>
<proteinExistence type="inferred from homology"/>
<dbReference type="PROSITE" id="PS50157">
    <property type="entry name" value="ZINC_FINGER_C2H2_2"/>
    <property type="match status" value="16"/>
</dbReference>
<evidence type="ECO:0000256" key="5">
    <source>
        <dbReference type="ARBA" id="ARBA00022737"/>
    </source>
</evidence>
<dbReference type="GO" id="GO:0008270">
    <property type="term" value="F:zinc ion binding"/>
    <property type="evidence" value="ECO:0007669"/>
    <property type="project" value="UniProtKB-KW"/>
</dbReference>
<keyword evidence="5" id="KW-0677">Repeat</keyword>
<dbReference type="SUPFAM" id="SSF109640">
    <property type="entry name" value="KRAB domain (Kruppel-associated box)"/>
    <property type="match status" value="1"/>
</dbReference>
<evidence type="ECO:0000259" key="14">
    <source>
        <dbReference type="PROSITE" id="PS50157"/>
    </source>
</evidence>
<comment type="function">
    <text evidence="1">May be involved in transcriptional regulation.</text>
</comment>
<feature type="domain" description="KRAB" evidence="15">
    <location>
        <begin position="556"/>
        <end position="638"/>
    </location>
</feature>
<keyword evidence="10" id="KW-0804">Transcription</keyword>
<dbReference type="SUPFAM" id="SSF57667">
    <property type="entry name" value="beta-beta-alpha zinc fingers"/>
    <property type="match status" value="9"/>
</dbReference>
<comment type="similarity">
    <text evidence="3">Belongs to the krueppel C2H2-type zinc-finger protein family.</text>
</comment>
<evidence type="ECO:0000256" key="8">
    <source>
        <dbReference type="ARBA" id="ARBA00023015"/>
    </source>
</evidence>
<reference evidence="16" key="1">
    <citation type="thesis" date="2020" institute="ProQuest LLC" country="789 East Eisenhower Parkway, Ann Arbor, MI, USA">
        <title>Comparative Genomics and Chromosome Evolution.</title>
        <authorList>
            <person name="Mudd A.B."/>
        </authorList>
    </citation>
    <scope>NUCLEOTIDE SEQUENCE</scope>
    <source>
        <strain evidence="16">237g6f4</strain>
        <tissue evidence="16">Blood</tissue>
    </source>
</reference>
<feature type="domain" description="C2H2-type" evidence="14">
    <location>
        <begin position="168"/>
        <end position="195"/>
    </location>
</feature>
<accession>A0AAV6Z5T7</accession>
<keyword evidence="11" id="KW-0539">Nucleus</keyword>
<evidence type="ECO:0000259" key="15">
    <source>
        <dbReference type="PROSITE" id="PS50805"/>
    </source>
</evidence>
<dbReference type="EMBL" id="WNYA01004602">
    <property type="protein sequence ID" value="KAG8542675.1"/>
    <property type="molecule type" value="Genomic_DNA"/>
</dbReference>
<feature type="domain" description="C2H2-type" evidence="14">
    <location>
        <begin position="444"/>
        <end position="471"/>
    </location>
</feature>
<evidence type="ECO:0000313" key="16">
    <source>
        <dbReference type="EMBL" id="KAG8542675.1"/>
    </source>
</evidence>
<dbReference type="GO" id="GO:0000978">
    <property type="term" value="F:RNA polymerase II cis-regulatory region sequence-specific DNA binding"/>
    <property type="evidence" value="ECO:0007669"/>
    <property type="project" value="TreeGrafter"/>
</dbReference>
<dbReference type="Proteomes" id="UP000824782">
    <property type="component" value="Unassembled WGS sequence"/>
</dbReference>
<dbReference type="PROSITE" id="PS00028">
    <property type="entry name" value="ZINC_FINGER_C2H2_1"/>
    <property type="match status" value="16"/>
</dbReference>
<keyword evidence="7" id="KW-0862">Zinc</keyword>
<feature type="domain" description="C2H2-type" evidence="14">
    <location>
        <begin position="701"/>
        <end position="728"/>
    </location>
</feature>
<keyword evidence="4" id="KW-0479">Metal-binding</keyword>
<dbReference type="CDD" id="cd07765">
    <property type="entry name" value="KRAB_A-box"/>
    <property type="match status" value="2"/>
</dbReference>
<feature type="domain" description="C2H2-type" evidence="14">
    <location>
        <begin position="528"/>
        <end position="555"/>
    </location>
</feature>
<keyword evidence="6 12" id="KW-0863">Zinc-finger</keyword>
<evidence type="ECO:0000256" key="7">
    <source>
        <dbReference type="ARBA" id="ARBA00022833"/>
    </source>
</evidence>
<keyword evidence="17" id="KW-1185">Reference proteome</keyword>
<feature type="domain" description="C2H2-type" evidence="14">
    <location>
        <begin position="338"/>
        <end position="365"/>
    </location>
</feature>
<feature type="domain" description="C2H2-type" evidence="14">
    <location>
        <begin position="140"/>
        <end position="167"/>
    </location>
</feature>
<dbReference type="Pfam" id="PF01352">
    <property type="entry name" value="KRAB"/>
    <property type="match status" value="2"/>
</dbReference>
<feature type="domain" description="C2H2-type" evidence="14">
    <location>
        <begin position="282"/>
        <end position="309"/>
    </location>
</feature>
<dbReference type="SMART" id="SM00355">
    <property type="entry name" value="ZnF_C2H2"/>
    <property type="match status" value="16"/>
</dbReference>
<evidence type="ECO:0000256" key="12">
    <source>
        <dbReference type="PROSITE-ProRule" id="PRU00042"/>
    </source>
</evidence>
<feature type="domain" description="C2H2-type" evidence="14">
    <location>
        <begin position="500"/>
        <end position="527"/>
    </location>
</feature>
<dbReference type="FunFam" id="3.30.160.60:FF:000862">
    <property type="entry name" value="zinc finger protein 697"/>
    <property type="match status" value="1"/>
</dbReference>
<evidence type="ECO:0000256" key="1">
    <source>
        <dbReference type="ARBA" id="ARBA00003767"/>
    </source>
</evidence>
<feature type="region of interest" description="Disordered" evidence="13">
    <location>
        <begin position="218"/>
        <end position="279"/>
    </location>
</feature>
<evidence type="ECO:0000256" key="11">
    <source>
        <dbReference type="ARBA" id="ARBA00023242"/>
    </source>
</evidence>
<sequence length="792" mass="90937">MELEEWQKELYRNVMKETSETLISLGEGLVEKSISEKPPEEPAPSLAVDCNSNLPLCPEGAVACSSPLPGGEGSLGQTLDIAEGKAFTDGVDHKIHMKFVDRTNGSSPERAHACAECGKVFYNKRTLKVHLRGHLGDRSYICNVCGKCFRRHTSLLIHERIHTGERPYQCTQCGKSFVQRQHLNTHLKTHTGEKPFQCGQCSKGFRWRSELLKHQKIHEEATEREVADTSIKEEQGDPDSCQKGREVAKPDPVTVRPIRTPPATEKAPGRRRPRNPKVEKAHACAECGKVFYNKRTLKAHLRSHLGERSYICNVCGKSFRRHTSLLIHERIHTGERPYQCAQCGKSFVQRQHLTTHLKTHTGEKPLQCGQCSKGFRWRSELLKHQKIHEEEENLLAIADPTCKTEKENFLDDDWRAITGAQERRPHNGEVFTAEKGHPAQERLHPCTQCDKTFLRSSDLARHQRSHLGEQPYVCNQCGKCFRRNTSLLIHERIHTGERPYQCAQCGKSFIQRQHLTTHLKTHTGEKPFPCTQCGKSYRWRSELLKHQRVHTSETAVTFDDVAICFSEEWKDLEEWQKELYRNMMKESNDSLVSLAGEVWINKNGKETSPEKNPEELEMLSDSKDHLSLGADVVCEVRDFPSDEPHTSSDVLRGFRPVLHFLDQRRVPREKLFSCNQCEKRFARSSDLLKHQRSHQGGDKPNLCNECGKIFRRRTALLIHKRIHTGERPYNCKQCGKCFVQRQHLTTHVKTHTGERPYPCSECGKSYRWRSELSKHQKVHAEVLSSSIEYMQG</sequence>
<name>A0AAV6Z5T7_ENGPU</name>
<dbReference type="FunFam" id="3.30.160.60:FF:000710">
    <property type="entry name" value="Zinc finger protein 768"/>
    <property type="match status" value="1"/>
</dbReference>
<feature type="domain" description="C2H2-type" evidence="14">
    <location>
        <begin position="672"/>
        <end position="699"/>
    </location>
</feature>
<feature type="domain" description="C2H2-type" evidence="14">
    <location>
        <begin position="196"/>
        <end position="223"/>
    </location>
</feature>
<gene>
    <name evidence="16" type="ORF">GDO81_026289</name>
</gene>
<evidence type="ECO:0000256" key="4">
    <source>
        <dbReference type="ARBA" id="ARBA00022723"/>
    </source>
</evidence>
<dbReference type="FunFam" id="3.30.160.60:FF:002716">
    <property type="entry name" value="Zinc finger protein 212"/>
    <property type="match status" value="1"/>
</dbReference>
<dbReference type="Gene3D" id="6.10.140.140">
    <property type="match status" value="2"/>
</dbReference>
<feature type="domain" description="C2H2-type" evidence="14">
    <location>
        <begin position="366"/>
        <end position="393"/>
    </location>
</feature>
<dbReference type="FunFam" id="3.30.160.60:FF:001228">
    <property type="entry name" value="Zinc finger protein 236"/>
    <property type="match status" value="2"/>
</dbReference>
<dbReference type="FunFam" id="3.30.160.60:FF:000100">
    <property type="entry name" value="Zinc finger 45-like"/>
    <property type="match status" value="2"/>
</dbReference>
<dbReference type="AlphaFoldDB" id="A0AAV6Z5T7"/>
<evidence type="ECO:0000256" key="9">
    <source>
        <dbReference type="ARBA" id="ARBA00023125"/>
    </source>
</evidence>
<dbReference type="PANTHER" id="PTHR24376">
    <property type="entry name" value="ZINC FINGER PROTEIN"/>
    <property type="match status" value="1"/>
</dbReference>
<evidence type="ECO:0000256" key="6">
    <source>
        <dbReference type="ARBA" id="ARBA00022771"/>
    </source>
</evidence>
<comment type="subcellular location">
    <subcellularLocation>
        <location evidence="2">Nucleus</location>
    </subcellularLocation>
</comment>
<dbReference type="InterPro" id="IPR036051">
    <property type="entry name" value="KRAB_dom_sf"/>
</dbReference>
<evidence type="ECO:0000256" key="10">
    <source>
        <dbReference type="ARBA" id="ARBA00023163"/>
    </source>
</evidence>
<evidence type="ECO:0000256" key="2">
    <source>
        <dbReference type="ARBA" id="ARBA00004123"/>
    </source>
</evidence>
<dbReference type="InterPro" id="IPR013087">
    <property type="entry name" value="Znf_C2H2_type"/>
</dbReference>
<evidence type="ECO:0000313" key="17">
    <source>
        <dbReference type="Proteomes" id="UP000824782"/>
    </source>
</evidence>
<feature type="domain" description="C2H2-type" evidence="14">
    <location>
        <begin position="472"/>
        <end position="499"/>
    </location>
</feature>
<keyword evidence="8" id="KW-0805">Transcription regulation</keyword>
<dbReference type="GO" id="GO:0001228">
    <property type="term" value="F:DNA-binding transcription activator activity, RNA polymerase II-specific"/>
    <property type="evidence" value="ECO:0007669"/>
    <property type="project" value="TreeGrafter"/>
</dbReference>
<evidence type="ECO:0000256" key="3">
    <source>
        <dbReference type="ARBA" id="ARBA00006991"/>
    </source>
</evidence>
<dbReference type="FunFam" id="3.30.160.60:FF:001158">
    <property type="entry name" value="zinc finger protein 22"/>
    <property type="match status" value="2"/>
</dbReference>
<dbReference type="FunFam" id="3.30.160.60:FF:000060">
    <property type="entry name" value="zinc finger protein 436"/>
    <property type="match status" value="4"/>
</dbReference>
<evidence type="ECO:0000256" key="13">
    <source>
        <dbReference type="SAM" id="MobiDB-lite"/>
    </source>
</evidence>
<comment type="caution">
    <text evidence="16">The sequence shown here is derived from an EMBL/GenBank/DDBJ whole genome shotgun (WGS) entry which is preliminary data.</text>
</comment>
<dbReference type="InterPro" id="IPR036236">
    <property type="entry name" value="Znf_C2H2_sf"/>
</dbReference>
<feature type="compositionally biased region" description="Basic and acidic residues" evidence="13">
    <location>
        <begin position="218"/>
        <end position="249"/>
    </location>
</feature>
<feature type="domain" description="C2H2-type" evidence="14">
    <location>
        <begin position="112"/>
        <end position="139"/>
    </location>
</feature>
<feature type="domain" description="C2H2-type" evidence="14">
    <location>
        <begin position="729"/>
        <end position="756"/>
    </location>
</feature>
<dbReference type="FunFam" id="3.30.160.60:FF:000624">
    <property type="entry name" value="zinc finger protein 697"/>
    <property type="match status" value="1"/>
</dbReference>
<dbReference type="PANTHER" id="PTHR24376:SF38">
    <property type="entry name" value="ZINC FINGER PROTEIN 445"/>
    <property type="match status" value="1"/>
</dbReference>
<protein>
    <submittedName>
        <fullName evidence="16">Uncharacterized protein</fullName>
    </submittedName>
</protein>
<dbReference type="Gene3D" id="3.30.160.60">
    <property type="entry name" value="Classic Zinc Finger"/>
    <property type="match status" value="16"/>
</dbReference>
<dbReference type="InterPro" id="IPR001909">
    <property type="entry name" value="KRAB"/>
</dbReference>
<organism evidence="16 17">
    <name type="scientific">Engystomops pustulosus</name>
    <name type="common">Tungara frog</name>
    <name type="synonym">Physalaemus pustulosus</name>
    <dbReference type="NCBI Taxonomy" id="76066"/>
    <lineage>
        <taxon>Eukaryota</taxon>
        <taxon>Metazoa</taxon>
        <taxon>Chordata</taxon>
        <taxon>Craniata</taxon>
        <taxon>Vertebrata</taxon>
        <taxon>Euteleostomi</taxon>
        <taxon>Amphibia</taxon>
        <taxon>Batrachia</taxon>
        <taxon>Anura</taxon>
        <taxon>Neobatrachia</taxon>
        <taxon>Hyloidea</taxon>
        <taxon>Leptodactylidae</taxon>
        <taxon>Leiuperinae</taxon>
        <taxon>Engystomops</taxon>
    </lineage>
</organism>
<dbReference type="PROSITE" id="PS50805">
    <property type="entry name" value="KRAB"/>
    <property type="match status" value="1"/>
</dbReference>
<dbReference type="FunFam" id="3.30.160.60:FF:002343">
    <property type="entry name" value="Zinc finger protein 33A"/>
    <property type="match status" value="1"/>
</dbReference>
<feature type="domain" description="C2H2-type" evidence="14">
    <location>
        <begin position="310"/>
        <end position="337"/>
    </location>
</feature>
<feature type="domain" description="C2H2-type" evidence="14">
    <location>
        <begin position="757"/>
        <end position="780"/>
    </location>
</feature>
<keyword evidence="9" id="KW-0238">DNA-binding</keyword>
<dbReference type="Pfam" id="PF00096">
    <property type="entry name" value="zf-C2H2"/>
    <property type="match status" value="14"/>
</dbReference>